<name>C9YC88_CURXX</name>
<sequence>MVPKVSTPLGGDFYYSALSMHGWHWLNTTKLTTGDSFMKLKASLALAFGLMAGASFAADTELVIATVNNGHMIEMQKLSKNFEQANPDIKLKWVTLEEGVLRQRVTTDIATKGGQFDVMTIGMYETPIWGKKGWLQELKTDAKYDADDILPAMRNGLSVDGKMFAVPFYGESSMLMYRKDLADKAGIKVADKPTWTDIKALAAKIHDPKNGVYGICLRGKPGWGDNMAFLSTLVNTNGGQWFDMQWKPQLESKPWKDSINFYVDLLKNYGPPGSSANSFNEILALYNEGKCGMWIDATIAASFITDPKQSKVADKVAFAQAPTAVTPKGANWLWAWALAIPSGSKKVDAASKFVTWATSKEYIELVAKTNGWAHVPTGTRKSTYANPEFQKAAKFAAAEKAAIDSANPNDSTLPKSPYVGVQFAAIPEFQAIGATVGQEMSAALAGKKSVDAALKASQVAAEREMKKAGYYK</sequence>
<dbReference type="Pfam" id="PF01547">
    <property type="entry name" value="SBP_bac_1"/>
    <property type="match status" value="1"/>
</dbReference>
<dbReference type="InterPro" id="IPR050490">
    <property type="entry name" value="Bact_solute-bd_prot1"/>
</dbReference>
<dbReference type="GO" id="GO:0042597">
    <property type="term" value="C:periplasmic space"/>
    <property type="evidence" value="ECO:0007669"/>
    <property type="project" value="UniProtKB-SubCell"/>
</dbReference>
<dbReference type="EMBL" id="FN543105">
    <property type="protein sequence ID" value="CBA30362.1"/>
    <property type="molecule type" value="Genomic_DNA"/>
</dbReference>
<comment type="subcellular location">
    <subcellularLocation>
        <location evidence="1">Periplasm</location>
    </subcellularLocation>
</comment>
<comment type="similarity">
    <text evidence="2">Belongs to the bacterial solute-binding protein 1 family.</text>
</comment>
<proteinExistence type="inferred from homology"/>
<dbReference type="Gene3D" id="3.40.190.10">
    <property type="entry name" value="Periplasmic binding protein-like II"/>
    <property type="match status" value="2"/>
</dbReference>
<evidence type="ECO:0000256" key="1">
    <source>
        <dbReference type="ARBA" id="ARBA00004418"/>
    </source>
</evidence>
<reference evidence="3" key="1">
    <citation type="journal article" date="2010" name="Nature">
        <title>The Dynamic genome of Hydra.</title>
        <authorList>
            <person name="Chapman J.A."/>
            <person name="Kirkness E.F."/>
            <person name="Simakov O."/>
            <person name="Hampson S.E."/>
            <person name="Mitros T."/>
            <person name="Weinmaier T."/>
            <person name="Rattei T."/>
            <person name="Balasubramanian P.G."/>
            <person name="Borman J."/>
            <person name="Busam D."/>
            <person name="Disbennett K."/>
            <person name="Pfannkoch C."/>
            <person name="Sumin N."/>
            <person name="Sutton G."/>
            <person name="Viswanathan L."/>
            <person name="Walenz B."/>
            <person name="Goodstein D.M."/>
            <person name="Hellsten U."/>
            <person name="Kawashima T."/>
            <person name="Prochnik S.E."/>
            <person name="Putnam N.H."/>
            <person name="Shu S."/>
            <person name="Blumberg B."/>
            <person name="Dana C.E."/>
            <person name="Gee L."/>
            <person name="Kibler D.F."/>
            <person name="Law L."/>
            <person name="Lindgens D."/>
            <person name="Martinez D.E."/>
            <person name="Peng J."/>
            <person name="Wigge P.A."/>
            <person name="Bertulat B."/>
            <person name="Guder C."/>
            <person name="Nakamura Y."/>
            <person name="Ozbek S."/>
            <person name="Watanabe H."/>
            <person name="Khalturin K."/>
            <person name="Hemmrich G."/>
            <person name="Franke A."/>
            <person name="Augustin R."/>
            <person name="Fraune S."/>
            <person name="Hayakawa E."/>
            <person name="Hayakawa S."/>
            <person name="Hirose M."/>
            <person name="Hwang J."/>
            <person name="Ikeo K."/>
            <person name="Nishimiya-Fujisawa C."/>
            <person name="Ogura A."/>
            <person name="Takahashi T."/>
            <person name="Steinmetz P.R."/>
            <person name="Zhang X."/>
            <person name="Aufschnaiter R."/>
            <person name="Eder M.K."/>
            <person name="Gorny A.K."/>
            <person name="Salvenmoser W."/>
            <person name="Heimberg A.M."/>
            <person name="Wheeler B.M."/>
            <person name="Peterson K.J."/>
            <person name="Boettger A."/>
            <person name="Tischler P."/>
            <person name="Wolf A."/>
            <person name="Gojobori T."/>
            <person name="Remington K.A."/>
            <person name="Strausberg R.L."/>
            <person name="Venter J."/>
            <person name="Technau U."/>
            <person name="Hobmayer B."/>
            <person name="Bosch T.C."/>
            <person name="Holstein T.W."/>
            <person name="Fujisawa T."/>
            <person name="Bode H.R."/>
            <person name="David C.N."/>
            <person name="Rokhsar D.S."/>
            <person name="Steele R.E."/>
        </authorList>
    </citation>
    <scope>NUCLEOTIDE SEQUENCE</scope>
</reference>
<evidence type="ECO:0000256" key="2">
    <source>
        <dbReference type="ARBA" id="ARBA00008520"/>
    </source>
</evidence>
<dbReference type="PANTHER" id="PTHR43649">
    <property type="entry name" value="ARABINOSE-BINDING PROTEIN-RELATED"/>
    <property type="match status" value="1"/>
</dbReference>
<protein>
    <recommendedName>
        <fullName evidence="4">Sugar ABC transporter substrate-binding protein</fullName>
    </recommendedName>
</protein>
<gene>
    <name evidence="3" type="ORF">Csp_C23170</name>
</gene>
<dbReference type="AlphaFoldDB" id="C9YC88"/>
<evidence type="ECO:0000313" key="3">
    <source>
        <dbReference type="EMBL" id="CBA30362.1"/>
    </source>
</evidence>
<organism evidence="3">
    <name type="scientific">Curvibacter symbiont subsp. Hydra magnipapillata</name>
    <dbReference type="NCBI Taxonomy" id="667019"/>
    <lineage>
        <taxon>Bacteria</taxon>
        <taxon>Pseudomonadati</taxon>
        <taxon>Pseudomonadota</taxon>
        <taxon>Betaproteobacteria</taxon>
        <taxon>Burkholderiales</taxon>
        <taxon>Comamonadaceae</taxon>
        <taxon>Curvibacter</taxon>
    </lineage>
</organism>
<evidence type="ECO:0008006" key="4">
    <source>
        <dbReference type="Google" id="ProtNLM"/>
    </source>
</evidence>
<accession>C9YC88</accession>
<dbReference type="CDD" id="cd13585">
    <property type="entry name" value="PBP2_TMBP_like"/>
    <property type="match status" value="1"/>
</dbReference>
<dbReference type="SUPFAM" id="SSF53850">
    <property type="entry name" value="Periplasmic binding protein-like II"/>
    <property type="match status" value="1"/>
</dbReference>
<dbReference type="PANTHER" id="PTHR43649:SF12">
    <property type="entry name" value="DIACETYLCHITOBIOSE BINDING PROTEIN DASA"/>
    <property type="match status" value="1"/>
</dbReference>
<dbReference type="InterPro" id="IPR006059">
    <property type="entry name" value="SBP"/>
</dbReference>